<accession>A0A0S4JLS6</accession>
<feature type="coiled-coil region" evidence="1">
    <location>
        <begin position="330"/>
        <end position="364"/>
    </location>
</feature>
<feature type="region of interest" description="Disordered" evidence="2">
    <location>
        <begin position="587"/>
        <end position="616"/>
    </location>
</feature>
<reference evidence="4" key="1">
    <citation type="submission" date="2015-09" db="EMBL/GenBank/DDBJ databases">
        <authorList>
            <consortium name="Pathogen Informatics"/>
        </authorList>
    </citation>
    <scope>NUCLEOTIDE SEQUENCE [LARGE SCALE GENOMIC DNA]</scope>
    <source>
        <strain evidence="4">Lake Konstanz</strain>
    </source>
</reference>
<dbReference type="Proteomes" id="UP000051952">
    <property type="component" value="Unassembled WGS sequence"/>
</dbReference>
<feature type="region of interest" description="Disordered" evidence="2">
    <location>
        <begin position="150"/>
        <end position="169"/>
    </location>
</feature>
<dbReference type="AlphaFoldDB" id="A0A0S4JLS6"/>
<name>A0A0S4JLS6_BODSA</name>
<evidence type="ECO:0000256" key="1">
    <source>
        <dbReference type="SAM" id="Coils"/>
    </source>
</evidence>
<protein>
    <submittedName>
        <fullName evidence="3">Uncharacterized protein</fullName>
    </submittedName>
</protein>
<dbReference type="EMBL" id="CYKH01001888">
    <property type="protein sequence ID" value="CUG91074.1"/>
    <property type="molecule type" value="Genomic_DNA"/>
</dbReference>
<keyword evidence="1" id="KW-0175">Coiled coil</keyword>
<keyword evidence="4" id="KW-1185">Reference proteome</keyword>
<evidence type="ECO:0000313" key="4">
    <source>
        <dbReference type="Proteomes" id="UP000051952"/>
    </source>
</evidence>
<gene>
    <name evidence="3" type="ORF">BSAL_30090</name>
</gene>
<evidence type="ECO:0000256" key="2">
    <source>
        <dbReference type="SAM" id="MobiDB-lite"/>
    </source>
</evidence>
<sequence length="616" mass="68311">MQGPRPATSTHLIPPRVVTARRASSSATTVAKRKDSNSLPTNATEIAATLKRSRDAALAKLKGSLSQDPLARASTTTEILLRIEASRRQLQTLELLLTTNQQKLAILNSAAQEVVDVIGLVVKLENESDIVEPRLLSELRSFVPQHSQLGDLDEEDIATGADPKGSRNLPNTRFARFLASYPRALLSTDESSDVNDFANTFHETLDEVQLLEMLQLHESQSLGNEEARLRSLRSIEDANSSGVAHDKSSGDAHQLRDHETVVGSSPVRIHHAAPVSAHYVPSPGKEAEGYAATSSPLRLRPLWVKYFAYPEAANVADAAGTDDQKCCLLIEDLLNQVHALRQSLEEEELRASTTEKELDSTSRQLALREDESVRLHDALTTTSSQREELRTMLVYRDDDETLLKVELGKMGARNLELAENIARQSWQQAEAAKFGDIEKTQLREFLMIASRQRSDLERMLAGERRAVEIERKKLHRFAEAEEDHEDIVRGLREELASSGAERALLKAKVEMYQQTIRVDQDRHNKSLSLAEAEVSALKDRALYLEAQLDVHKSTSVSRTASFKAVQQQKEWDHGTLVRQLSMNSTTGIGSVNGRVQLDEAGAAPAPRTHQPPRPSS</sequence>
<organism evidence="3 4">
    <name type="scientific">Bodo saltans</name>
    <name type="common">Flagellated protozoan</name>
    <dbReference type="NCBI Taxonomy" id="75058"/>
    <lineage>
        <taxon>Eukaryota</taxon>
        <taxon>Discoba</taxon>
        <taxon>Euglenozoa</taxon>
        <taxon>Kinetoplastea</taxon>
        <taxon>Metakinetoplastina</taxon>
        <taxon>Eubodonida</taxon>
        <taxon>Bodonidae</taxon>
        <taxon>Bodo</taxon>
    </lineage>
</organism>
<evidence type="ECO:0000313" key="3">
    <source>
        <dbReference type="EMBL" id="CUG91074.1"/>
    </source>
</evidence>
<dbReference type="VEuPathDB" id="TriTrypDB:BSAL_30090"/>
<proteinExistence type="predicted"/>